<name>Q6SFX8_9BACT</name>
<evidence type="ECO:0000313" key="9">
    <source>
        <dbReference type="EMBL" id="AAR38084.1"/>
    </source>
</evidence>
<keyword evidence="4" id="KW-0547">Nucleotide-binding</keyword>
<protein>
    <recommendedName>
        <fullName evidence="2">2-amino-4-hydroxy-6-hydroxymethyldihydropteridine diphosphokinase</fullName>
        <ecNumber evidence="2">2.7.6.3</ecNumber>
    </recommendedName>
</protein>
<dbReference type="PANTHER" id="PTHR43071">
    <property type="entry name" value="2-AMINO-4-HYDROXY-6-HYDROXYMETHYLDIHYDROPTERIDINE PYROPHOSPHOKINASE"/>
    <property type="match status" value="1"/>
</dbReference>
<dbReference type="InterPro" id="IPR000550">
    <property type="entry name" value="Hppk"/>
</dbReference>
<organism evidence="9">
    <name type="scientific">uncultured marine bacterium 578</name>
    <dbReference type="NCBI Taxonomy" id="257399"/>
    <lineage>
        <taxon>Bacteria</taxon>
        <taxon>environmental samples</taxon>
    </lineage>
</organism>
<dbReference type="SUPFAM" id="SSF55083">
    <property type="entry name" value="6-hydroxymethyl-7,8-dihydropterin pyrophosphokinase, HPPK"/>
    <property type="match status" value="1"/>
</dbReference>
<dbReference type="GO" id="GO:0003848">
    <property type="term" value="F:2-amino-4-hydroxy-6-hydroxymethyldihydropteridine diphosphokinase activity"/>
    <property type="evidence" value="ECO:0007669"/>
    <property type="project" value="UniProtKB-EC"/>
</dbReference>
<evidence type="ECO:0000256" key="3">
    <source>
        <dbReference type="ARBA" id="ARBA00022679"/>
    </source>
</evidence>
<dbReference type="AlphaFoldDB" id="Q6SFX8"/>
<comment type="pathway">
    <text evidence="1">Cofactor biosynthesis; tetrahydrofolate biosynthesis; 2-amino-4-hydroxy-6-hydroxymethyl-7,8-dihydropteridine diphosphate from 7,8-dihydroneopterin triphosphate: step 4/4.</text>
</comment>
<evidence type="ECO:0000256" key="7">
    <source>
        <dbReference type="ARBA" id="ARBA00022909"/>
    </source>
</evidence>
<evidence type="ECO:0000259" key="8">
    <source>
        <dbReference type="Pfam" id="PF01288"/>
    </source>
</evidence>
<evidence type="ECO:0000256" key="1">
    <source>
        <dbReference type="ARBA" id="ARBA00005051"/>
    </source>
</evidence>
<keyword evidence="3 9" id="KW-0808">Transferase</keyword>
<evidence type="ECO:0000256" key="2">
    <source>
        <dbReference type="ARBA" id="ARBA00013253"/>
    </source>
</evidence>
<keyword evidence="5 9" id="KW-0418">Kinase</keyword>
<reference evidence="9" key="1">
    <citation type="submission" date="2003-11" db="EMBL/GenBank/DDBJ databases">
        <authorList>
            <person name="Heidelberg J.F."/>
            <person name="Eisen J.A."/>
            <person name="Nelson W.C."/>
            <person name="DeLong E.F."/>
        </authorList>
    </citation>
    <scope>NUCLEOTIDE SEQUENCE</scope>
</reference>
<dbReference type="NCBIfam" id="TIGR01498">
    <property type="entry name" value="folK"/>
    <property type="match status" value="1"/>
</dbReference>
<dbReference type="PANTHER" id="PTHR43071:SF2">
    <property type="entry name" value="2-AMINO-4-HYDROXY-6-HYDROXYMETHYLDIHYDROPTERIDINE PYROPHOSPHOKINASE"/>
    <property type="match status" value="1"/>
</dbReference>
<accession>Q6SFX8</accession>
<reference evidence="9" key="2">
    <citation type="submission" date="2003-12" db="EMBL/GenBank/DDBJ databases">
        <title>Monterey Bay Coastal Ocean Microbial Observatory environmental clone sequencing.</title>
        <authorList>
            <person name="DeLong E.F."/>
        </authorList>
    </citation>
    <scope>NUCLEOTIDE SEQUENCE</scope>
</reference>
<dbReference type="GO" id="GO:0016301">
    <property type="term" value="F:kinase activity"/>
    <property type="evidence" value="ECO:0007669"/>
    <property type="project" value="UniProtKB-KW"/>
</dbReference>
<evidence type="ECO:0000256" key="4">
    <source>
        <dbReference type="ARBA" id="ARBA00022741"/>
    </source>
</evidence>
<evidence type="ECO:0000256" key="5">
    <source>
        <dbReference type="ARBA" id="ARBA00022777"/>
    </source>
</evidence>
<dbReference type="InterPro" id="IPR035907">
    <property type="entry name" value="Hppk_sf"/>
</dbReference>
<sequence>MNLLHLNIGSNQNRRINIRLALNKLESNFTDITVSSLFESPAEGFVGSNFYNVGVNASTKKNINEVLNILHDIESSLGRERSLPKFSSRIIDLDLVLYNDVIDENLNVPRGDILRYAFVLAPLAELNPEDIHPQQGISYLNLWKEFQSNKDFELNQYNINKLLG</sequence>
<dbReference type="EMBL" id="AY458646">
    <property type="protein sequence ID" value="AAR38084.1"/>
    <property type="molecule type" value="Genomic_DNA"/>
</dbReference>
<dbReference type="GO" id="GO:0046656">
    <property type="term" value="P:folic acid biosynthetic process"/>
    <property type="evidence" value="ECO:0007669"/>
    <property type="project" value="UniProtKB-KW"/>
</dbReference>
<dbReference type="GO" id="GO:0046654">
    <property type="term" value="P:tetrahydrofolate biosynthetic process"/>
    <property type="evidence" value="ECO:0007669"/>
    <property type="project" value="UniProtKB-UniPathway"/>
</dbReference>
<gene>
    <name evidence="9" type="primary">folK</name>
    <name evidence="9" type="ORF">MBMO_EBAC080-L31E09.2</name>
</gene>
<dbReference type="GO" id="GO:0005524">
    <property type="term" value="F:ATP binding"/>
    <property type="evidence" value="ECO:0007669"/>
    <property type="project" value="UniProtKB-KW"/>
</dbReference>
<keyword evidence="7" id="KW-0289">Folate biosynthesis</keyword>
<dbReference type="Gene3D" id="3.30.70.560">
    <property type="entry name" value="7,8-Dihydro-6-hydroxymethylpterin-pyrophosphokinase HPPK"/>
    <property type="match status" value="1"/>
</dbReference>
<proteinExistence type="predicted"/>
<dbReference type="Pfam" id="PF01288">
    <property type="entry name" value="HPPK"/>
    <property type="match status" value="1"/>
</dbReference>
<dbReference type="EC" id="2.7.6.3" evidence="2"/>
<keyword evidence="6" id="KW-0067">ATP-binding</keyword>
<evidence type="ECO:0000256" key="6">
    <source>
        <dbReference type="ARBA" id="ARBA00022840"/>
    </source>
</evidence>
<feature type="domain" description="7,8-dihydro-6-hydroxymethylpterin-pyrophosphokinase" evidence="8">
    <location>
        <begin position="6"/>
        <end position="128"/>
    </location>
</feature>
<dbReference type="UniPathway" id="UPA00077">
    <property type="reaction ID" value="UER00155"/>
</dbReference>